<dbReference type="FunFam" id="3.30.160.20:FF:000022">
    <property type="entry name" value="28S ribosomal protein S5, mitochondrial"/>
    <property type="match status" value="1"/>
</dbReference>
<dbReference type="GO" id="GO:0006412">
    <property type="term" value="P:translation"/>
    <property type="evidence" value="ECO:0007669"/>
    <property type="project" value="InterPro"/>
</dbReference>
<dbReference type="InterPro" id="IPR000851">
    <property type="entry name" value="Ribosomal_uS5"/>
</dbReference>
<keyword evidence="4" id="KW-0496">Mitochondrion</keyword>
<accession>A0A8H3FA72</accession>
<evidence type="ECO:0000313" key="12">
    <source>
        <dbReference type="Proteomes" id="UP000664521"/>
    </source>
</evidence>
<evidence type="ECO:0000313" key="11">
    <source>
        <dbReference type="EMBL" id="CAF9917061.1"/>
    </source>
</evidence>
<evidence type="ECO:0000256" key="6">
    <source>
        <dbReference type="ARBA" id="ARBA00037226"/>
    </source>
</evidence>
<evidence type="ECO:0000256" key="4">
    <source>
        <dbReference type="ARBA" id="ARBA00023128"/>
    </source>
</evidence>
<evidence type="ECO:0000256" key="2">
    <source>
        <dbReference type="ARBA" id="ARBA00008945"/>
    </source>
</evidence>
<dbReference type="EMBL" id="CAJPDS010000019">
    <property type="protein sequence ID" value="CAF9917061.1"/>
    <property type="molecule type" value="Genomic_DNA"/>
</dbReference>
<evidence type="ECO:0000256" key="3">
    <source>
        <dbReference type="ARBA" id="ARBA00022980"/>
    </source>
</evidence>
<evidence type="ECO:0000256" key="5">
    <source>
        <dbReference type="ARBA" id="ARBA00023274"/>
    </source>
</evidence>
<dbReference type="GO" id="GO:0003735">
    <property type="term" value="F:structural constituent of ribosome"/>
    <property type="evidence" value="ECO:0007669"/>
    <property type="project" value="UniProtKB-UniRule"/>
</dbReference>
<evidence type="ECO:0000256" key="8">
    <source>
        <dbReference type="PROSITE-ProRule" id="PRU00268"/>
    </source>
</evidence>
<dbReference type="SUPFAM" id="SSF54768">
    <property type="entry name" value="dsRNA-binding domain-like"/>
    <property type="match status" value="1"/>
</dbReference>
<dbReference type="PROSITE" id="PS50881">
    <property type="entry name" value="S5_DSRBD"/>
    <property type="match status" value="1"/>
</dbReference>
<dbReference type="GO" id="GO:0003723">
    <property type="term" value="F:RNA binding"/>
    <property type="evidence" value="ECO:0007669"/>
    <property type="project" value="InterPro"/>
</dbReference>
<gene>
    <name evidence="11" type="primary">MRPS5</name>
    <name evidence="11" type="ORF">HETSPECPRED_003097</name>
</gene>
<organism evidence="11 12">
    <name type="scientific">Heterodermia speciosa</name>
    <dbReference type="NCBI Taxonomy" id="116794"/>
    <lineage>
        <taxon>Eukaryota</taxon>
        <taxon>Fungi</taxon>
        <taxon>Dikarya</taxon>
        <taxon>Ascomycota</taxon>
        <taxon>Pezizomycotina</taxon>
        <taxon>Lecanoromycetes</taxon>
        <taxon>OSLEUM clade</taxon>
        <taxon>Lecanoromycetidae</taxon>
        <taxon>Caliciales</taxon>
        <taxon>Physciaceae</taxon>
        <taxon>Heterodermia</taxon>
    </lineage>
</organism>
<comment type="function">
    <text evidence="6">Component of the mitochondrial ribosome (mitoribosome), a dedicated translation machinery responsible for the synthesis of mitochondrial genome-encoded proteins, including at least some of the essential transmembrane subunits of the mitochondrial respiratory chain. The mitoribosomes are attached to the mitochondrial inner membrane and translation products are cotranslationally integrated into the membrane.</text>
</comment>
<proteinExistence type="inferred from homology"/>
<dbReference type="InterPro" id="IPR014721">
    <property type="entry name" value="Ribsml_uS5_D2-typ_fold_subgr"/>
</dbReference>
<dbReference type="PANTHER" id="PTHR48277">
    <property type="entry name" value="MITOCHONDRIAL RIBOSOMAL PROTEIN S5"/>
    <property type="match status" value="1"/>
</dbReference>
<comment type="similarity">
    <text evidence="2 9">Belongs to the universal ribosomal protein uS5 family.</text>
</comment>
<dbReference type="FunFam" id="3.30.230.10:FF:000041">
    <property type="entry name" value="37S ribosomal protein S5"/>
    <property type="match status" value="1"/>
</dbReference>
<name>A0A8H3FA72_9LECA</name>
<sequence length="415" mass="46949">MNSQQSFRSIVANLATPARQCLRRRFHSATPLRARPSPKHKSVKAEDMGLVTARGNQPTTVAPESRRPPLVDAESLANPETLKPYSEEDKRRLRKIYTPEQIASIEAGEEAIDPDDLADQAVMRDDSMGLEYFDDLSKIHPVIDKPVRAPEENYDPNMRFKTEDEMLDDYVELFRNSSESEEISKLDWQKFKDTQRVTVGKEEAELNPRSYVAPELPVIESLAKGIETEDIDLATRRLMRQTGYALREITSFRTKILVQHRVINQERIGKVQREYCLCVAGNGKGLLGIGEGKSVEPQNAQKMARLAAIRNLVPIPRYESRTIFGFVKGKVCGTEVELFSRTPGFGVRCSQYIYEMCRCAGLSDMAARVYRSRNPMNTIKATMQALLSQQIPEDVARARGKKLVDVRKVYYAGSV</sequence>
<dbReference type="InterPro" id="IPR013810">
    <property type="entry name" value="Ribosomal_uS5_N"/>
</dbReference>
<dbReference type="InterPro" id="IPR005324">
    <property type="entry name" value="Ribosomal_uS5_C"/>
</dbReference>
<reference evidence="11" key="1">
    <citation type="submission" date="2021-03" db="EMBL/GenBank/DDBJ databases">
        <authorList>
            <person name="Tagirdzhanova G."/>
        </authorList>
    </citation>
    <scope>NUCLEOTIDE SEQUENCE</scope>
</reference>
<dbReference type="InterPro" id="IPR020568">
    <property type="entry name" value="Ribosomal_Su5_D2-typ_SF"/>
</dbReference>
<keyword evidence="3 8" id="KW-0689">Ribosomal protein</keyword>
<comment type="subcellular location">
    <subcellularLocation>
        <location evidence="1">Mitochondrion</location>
    </subcellularLocation>
</comment>
<keyword evidence="12" id="KW-1185">Reference proteome</keyword>
<dbReference type="Proteomes" id="UP000664521">
    <property type="component" value="Unassembled WGS sequence"/>
</dbReference>
<comment type="caution">
    <text evidence="11">The sequence shown here is derived from an EMBL/GenBank/DDBJ whole genome shotgun (WGS) entry which is preliminary data.</text>
</comment>
<dbReference type="AlphaFoldDB" id="A0A8H3FA72"/>
<dbReference type="SUPFAM" id="SSF54211">
    <property type="entry name" value="Ribosomal protein S5 domain 2-like"/>
    <property type="match status" value="1"/>
</dbReference>
<evidence type="ECO:0000256" key="1">
    <source>
        <dbReference type="ARBA" id="ARBA00004173"/>
    </source>
</evidence>
<dbReference type="OrthoDB" id="309483at2759"/>
<dbReference type="Pfam" id="PF00333">
    <property type="entry name" value="Ribosomal_S5"/>
    <property type="match status" value="1"/>
</dbReference>
<dbReference type="PANTHER" id="PTHR48277:SF1">
    <property type="entry name" value="MITOCHONDRIAL RIBOSOMAL PROTEIN S5"/>
    <property type="match status" value="1"/>
</dbReference>
<dbReference type="Pfam" id="PF03719">
    <property type="entry name" value="Ribosomal_S5_C"/>
    <property type="match status" value="1"/>
</dbReference>
<feature type="domain" description="S5 DRBM" evidence="10">
    <location>
        <begin position="252"/>
        <end position="315"/>
    </location>
</feature>
<dbReference type="Gene3D" id="3.30.230.10">
    <property type="match status" value="1"/>
</dbReference>
<evidence type="ECO:0000259" key="10">
    <source>
        <dbReference type="PROSITE" id="PS50881"/>
    </source>
</evidence>
<dbReference type="GO" id="GO:0005763">
    <property type="term" value="C:mitochondrial small ribosomal subunit"/>
    <property type="evidence" value="ECO:0007669"/>
    <property type="project" value="UniProtKB-ARBA"/>
</dbReference>
<protein>
    <recommendedName>
        <fullName evidence="7">Small ribosomal subunit protein uS5m</fullName>
    </recommendedName>
</protein>
<evidence type="ECO:0000256" key="7">
    <source>
        <dbReference type="ARBA" id="ARBA00039335"/>
    </source>
</evidence>
<dbReference type="Gene3D" id="3.30.160.20">
    <property type="match status" value="1"/>
</dbReference>
<evidence type="ECO:0000256" key="9">
    <source>
        <dbReference type="RuleBase" id="RU003823"/>
    </source>
</evidence>
<keyword evidence="5 8" id="KW-0687">Ribonucleoprotein</keyword>